<evidence type="ECO:0000313" key="6">
    <source>
        <dbReference type="RefSeq" id="XP_048325769.2"/>
    </source>
</evidence>
<feature type="compositionally biased region" description="Polar residues" evidence="1">
    <location>
        <begin position="541"/>
        <end position="553"/>
    </location>
</feature>
<feature type="compositionally biased region" description="Basic residues" evidence="1">
    <location>
        <begin position="35"/>
        <end position="45"/>
    </location>
</feature>
<feature type="compositionally biased region" description="Polar residues" evidence="1">
    <location>
        <begin position="217"/>
        <end position="227"/>
    </location>
</feature>
<evidence type="ECO:0000259" key="2">
    <source>
        <dbReference type="Pfam" id="PF23399"/>
    </source>
</evidence>
<feature type="compositionally biased region" description="Basic and acidic residues" evidence="1">
    <location>
        <begin position="194"/>
        <end position="214"/>
    </location>
</feature>
<sequence>MDSEIVDPHSHIHEQDPDSVAHAEVDEHDHEKPSVLKRVKAKAKKIKETLKNHGHGHNHDHDHDYDYHHDGHIPDDHDLDEEDDEDEKIEVDPEIHGAPIYDSSVIKTGSLEEISGMPHGDPLASKEEAGVKFNDPAKISVPPQEANIGKPNSNFERATVISEEPKAPVNTKESSDPSRTLVSGPGGNLGESKVNLERPKGMQEDPHAPKDVHHQTRTPPNYQTKVSDPTGAGAEEVGVAPILSSFDKMKIHDDSEPNSKLGLTTQAPTGSHDQFSPEPFLSNSGNTPQNPQKMEENLDDIRNRNRNDRAAASANTNTYTSNPTSYTDKILSATNNITDKAISAKNAVASKLGYGNKDNTETHGAAHATNGSGDGTAKPSSATEYGKKIAATVTEKLTPVYGKVAGAGSTVMSKMHGSGTGNEPENKAKGVSVKDYFAEKLKPGDEDRALCDVISGSLHLRQLDPEKKADDQPRPMGKVTQSEEVTRRLGTGEDKADKERQETVAGYVNRPEEHEGGNGKGMVDKITGAMGSLFGLGGGDRSSQTPQGSTASSHVGGEQGYATAAGGETGHYSNSKNEQRLQESGN</sequence>
<feature type="compositionally biased region" description="Basic and acidic residues" evidence="1">
    <location>
        <begin position="577"/>
        <end position="586"/>
    </location>
</feature>
<feature type="compositionally biased region" description="Polar residues" evidence="1">
    <location>
        <begin position="281"/>
        <end position="292"/>
    </location>
</feature>
<accession>A0ABM3ICW0</accession>
<feature type="region of interest" description="Disordered" evidence="1">
    <location>
        <begin position="1"/>
        <end position="326"/>
    </location>
</feature>
<name>A0ABM3ICW0_ZIZJJ</name>
<dbReference type="PANTHER" id="PTHR33836:SF1">
    <property type="entry name" value="LOW-TEMPERATURE-INDUCED 65 KDA PROTEIN-RELATED"/>
    <property type="match status" value="1"/>
</dbReference>
<feature type="domain" description="LTI65/LTI78 N-terminal" evidence="4">
    <location>
        <begin position="28"/>
        <end position="107"/>
    </location>
</feature>
<dbReference type="Pfam" id="PF23399">
    <property type="entry name" value="LTI65_PGEED"/>
    <property type="match status" value="1"/>
</dbReference>
<dbReference type="Pfam" id="PF07918">
    <property type="entry name" value="CAP160"/>
    <property type="match status" value="1"/>
</dbReference>
<dbReference type="Proteomes" id="UP001652623">
    <property type="component" value="Chromosome 8"/>
</dbReference>
<feature type="region of interest" description="Disordered" evidence="1">
    <location>
        <begin position="359"/>
        <end position="381"/>
    </location>
</feature>
<proteinExistence type="predicted"/>
<feature type="compositionally biased region" description="Polar residues" evidence="1">
    <location>
        <begin position="261"/>
        <end position="274"/>
    </location>
</feature>
<feature type="region of interest" description="Disordered" evidence="1">
    <location>
        <begin position="462"/>
        <end position="586"/>
    </location>
</feature>
<keyword evidence="5" id="KW-1185">Reference proteome</keyword>
<evidence type="ECO:0000256" key="1">
    <source>
        <dbReference type="SAM" id="MobiDB-lite"/>
    </source>
</evidence>
<dbReference type="InterPro" id="IPR057059">
    <property type="entry name" value="LTI65/LTI78_PGEED"/>
</dbReference>
<dbReference type="PANTHER" id="PTHR33836">
    <property type="entry name" value="LOW-TEMPERATURE-INDUCED 65 KDA PROTEIN-RELATED"/>
    <property type="match status" value="1"/>
</dbReference>
<organism evidence="5 6">
    <name type="scientific">Ziziphus jujuba</name>
    <name type="common">Chinese jujube</name>
    <name type="synonym">Ziziphus sativa</name>
    <dbReference type="NCBI Taxonomy" id="326968"/>
    <lineage>
        <taxon>Eukaryota</taxon>
        <taxon>Viridiplantae</taxon>
        <taxon>Streptophyta</taxon>
        <taxon>Embryophyta</taxon>
        <taxon>Tracheophyta</taxon>
        <taxon>Spermatophyta</taxon>
        <taxon>Magnoliopsida</taxon>
        <taxon>eudicotyledons</taxon>
        <taxon>Gunneridae</taxon>
        <taxon>Pentapetalae</taxon>
        <taxon>rosids</taxon>
        <taxon>fabids</taxon>
        <taxon>Rosales</taxon>
        <taxon>Rhamnaceae</taxon>
        <taxon>Paliureae</taxon>
        <taxon>Ziziphus</taxon>
    </lineage>
</organism>
<dbReference type="Pfam" id="PF23403">
    <property type="entry name" value="LTI65_LTI78_N"/>
    <property type="match status" value="1"/>
</dbReference>
<reference evidence="6" key="1">
    <citation type="submission" date="2025-08" db="UniProtKB">
        <authorList>
            <consortium name="RefSeq"/>
        </authorList>
    </citation>
    <scope>IDENTIFICATION</scope>
    <source>
        <tissue evidence="6">Seedling</tissue>
    </source>
</reference>
<feature type="compositionally biased region" description="Basic and acidic residues" evidence="1">
    <location>
        <begin position="293"/>
        <end position="309"/>
    </location>
</feature>
<feature type="compositionally biased region" description="Basic and acidic residues" evidence="1">
    <location>
        <begin position="1"/>
        <end position="34"/>
    </location>
</feature>
<gene>
    <name evidence="6" type="primary">LOC107414479</name>
</gene>
<protein>
    <submittedName>
        <fullName evidence="6">Low-temperature-induced 65 kDa protein isoform X1</fullName>
    </submittedName>
</protein>
<dbReference type="InterPro" id="IPR056605">
    <property type="entry name" value="LTI65_LTI78_N"/>
</dbReference>
<feature type="compositionally biased region" description="Basic and acidic residues" evidence="1">
    <location>
        <begin position="484"/>
        <end position="502"/>
    </location>
</feature>
<evidence type="ECO:0000259" key="4">
    <source>
        <dbReference type="Pfam" id="PF23403"/>
    </source>
</evidence>
<dbReference type="InterPro" id="IPR037491">
    <property type="entry name" value="LTI78/LTI65"/>
</dbReference>
<dbReference type="RefSeq" id="XP_048325769.2">
    <property type="nucleotide sequence ID" value="XM_048469812.2"/>
</dbReference>
<feature type="domain" description="LTI65/LTI78 NYQTKV repeat" evidence="3">
    <location>
        <begin position="193"/>
        <end position="254"/>
    </location>
</feature>
<feature type="compositionally biased region" description="Low complexity" evidence="1">
    <location>
        <begin position="310"/>
        <end position="326"/>
    </location>
</feature>
<feature type="compositionally biased region" description="Basic and acidic residues" evidence="1">
    <location>
        <begin position="46"/>
        <end position="76"/>
    </location>
</feature>
<feature type="compositionally biased region" description="Acidic residues" evidence="1">
    <location>
        <begin position="77"/>
        <end position="89"/>
    </location>
</feature>
<feature type="domain" description="LTI65/LTI78 PGEED repeat" evidence="2">
    <location>
        <begin position="429"/>
        <end position="458"/>
    </location>
</feature>
<feature type="compositionally biased region" description="Basic and acidic residues" evidence="1">
    <location>
        <begin position="247"/>
        <end position="257"/>
    </location>
</feature>
<feature type="compositionally biased region" description="Basic and acidic residues" evidence="1">
    <location>
        <begin position="462"/>
        <end position="473"/>
    </location>
</feature>
<dbReference type="InterPro" id="IPR012418">
    <property type="entry name" value="CAP160"/>
</dbReference>
<evidence type="ECO:0000259" key="3">
    <source>
        <dbReference type="Pfam" id="PF23402"/>
    </source>
</evidence>
<dbReference type="Pfam" id="PF23402">
    <property type="entry name" value="LTI65_LTI78_NYQTKV"/>
    <property type="match status" value="1"/>
</dbReference>
<dbReference type="InterPro" id="IPR057058">
    <property type="entry name" value="LTI65_LTI78_NYQTKV"/>
</dbReference>
<dbReference type="GeneID" id="107414479"/>
<evidence type="ECO:0000313" key="5">
    <source>
        <dbReference type="Proteomes" id="UP001652623"/>
    </source>
</evidence>